<evidence type="ECO:0000313" key="2">
    <source>
        <dbReference type="EMBL" id="KAK7272623.1"/>
    </source>
</evidence>
<name>A0AAN9FG43_CLITE</name>
<reference evidence="2 3" key="1">
    <citation type="submission" date="2024-01" db="EMBL/GenBank/DDBJ databases">
        <title>The genomes of 5 underutilized Papilionoideae crops provide insights into root nodulation and disease resistance.</title>
        <authorList>
            <person name="Yuan L."/>
        </authorList>
    </citation>
    <scope>NUCLEOTIDE SEQUENCE [LARGE SCALE GENOMIC DNA]</scope>
    <source>
        <strain evidence="2">LY-2023</strain>
        <tissue evidence="2">Leaf</tissue>
    </source>
</reference>
<dbReference type="Pfam" id="PF00646">
    <property type="entry name" value="F-box"/>
    <property type="match status" value="1"/>
</dbReference>
<keyword evidence="3" id="KW-1185">Reference proteome</keyword>
<dbReference type="PANTHER" id="PTHR31900">
    <property type="entry name" value="F-BOX/RNI SUPERFAMILY PROTEIN-RELATED"/>
    <property type="match status" value="1"/>
</dbReference>
<sequence length="460" mass="52020">MMDSSFAVQNNDTTMKFPTDEAVVVEEDIISKLHESVLGHILSFIPTMEAIHTCVLSKRWIDVWTSISGLQFNDSLLCFGTRMQKEQFVHFVNRVLLHLANSCIQSFSLCLTCHYDSSQVSAWISSVLERGLQKLHVQYANEVLLCCHSLFSCSSLVQLVLQMNCTLSLPIFSCLPNLQHLSISGIKLVSESSTFSEDMILSFPVLKVFEARGCEWLTMQNISIEAPLLERFSIAIWNSLSDESYKPSIKIFAPNLTDFSYEGDLEQAIILLNSSSIRSASIVVVLDEDKKDRMEKLGLQAYKLLSQISGVEYLKLLFYKVLMHSKDIFINLPTFGRLTYLQLNEITGEALFNILHNSPILNTLVLQNGVSELNKDVMSCASVPQCFLSTLKIFQYKGFNVHEHELLLAKFVMANATVLESMTVSVAFWLRYSDIDMEKVKEQILLFPKGSSFAIIEFCD</sequence>
<dbReference type="InterPro" id="IPR001810">
    <property type="entry name" value="F-box_dom"/>
</dbReference>
<dbReference type="EMBL" id="JAYKXN010000007">
    <property type="protein sequence ID" value="KAK7272623.1"/>
    <property type="molecule type" value="Genomic_DNA"/>
</dbReference>
<evidence type="ECO:0000259" key="1">
    <source>
        <dbReference type="SMART" id="SM00579"/>
    </source>
</evidence>
<dbReference type="InterPro" id="IPR036047">
    <property type="entry name" value="F-box-like_dom_sf"/>
</dbReference>
<dbReference type="SUPFAM" id="SSF81383">
    <property type="entry name" value="F-box domain"/>
    <property type="match status" value="1"/>
</dbReference>
<accession>A0AAN9FG43</accession>
<dbReference type="PANTHER" id="PTHR31900:SF32">
    <property type="entry name" value="F-BOX_RNI_FBD-LIKE DOMAIN PROTEIN"/>
    <property type="match status" value="1"/>
</dbReference>
<dbReference type="AlphaFoldDB" id="A0AAN9FG43"/>
<dbReference type="SMART" id="SM00579">
    <property type="entry name" value="FBD"/>
    <property type="match status" value="1"/>
</dbReference>
<protein>
    <recommendedName>
        <fullName evidence="1">FBD domain-containing protein</fullName>
    </recommendedName>
</protein>
<dbReference type="InterPro" id="IPR050232">
    <property type="entry name" value="FBL13/AtMIF1-like"/>
</dbReference>
<proteinExistence type="predicted"/>
<organism evidence="2 3">
    <name type="scientific">Clitoria ternatea</name>
    <name type="common">Butterfly pea</name>
    <dbReference type="NCBI Taxonomy" id="43366"/>
    <lineage>
        <taxon>Eukaryota</taxon>
        <taxon>Viridiplantae</taxon>
        <taxon>Streptophyta</taxon>
        <taxon>Embryophyta</taxon>
        <taxon>Tracheophyta</taxon>
        <taxon>Spermatophyta</taxon>
        <taxon>Magnoliopsida</taxon>
        <taxon>eudicotyledons</taxon>
        <taxon>Gunneridae</taxon>
        <taxon>Pentapetalae</taxon>
        <taxon>rosids</taxon>
        <taxon>fabids</taxon>
        <taxon>Fabales</taxon>
        <taxon>Fabaceae</taxon>
        <taxon>Papilionoideae</taxon>
        <taxon>50 kb inversion clade</taxon>
        <taxon>NPAAA clade</taxon>
        <taxon>indigoferoid/millettioid clade</taxon>
        <taxon>Phaseoleae</taxon>
        <taxon>Clitoria</taxon>
    </lineage>
</organism>
<dbReference type="Proteomes" id="UP001359559">
    <property type="component" value="Unassembled WGS sequence"/>
</dbReference>
<dbReference type="CDD" id="cd22160">
    <property type="entry name" value="F-box_AtFBL13-like"/>
    <property type="match status" value="1"/>
</dbReference>
<dbReference type="InterPro" id="IPR006566">
    <property type="entry name" value="FBD"/>
</dbReference>
<dbReference type="SUPFAM" id="SSF52047">
    <property type="entry name" value="RNI-like"/>
    <property type="match status" value="1"/>
</dbReference>
<evidence type="ECO:0000313" key="3">
    <source>
        <dbReference type="Proteomes" id="UP001359559"/>
    </source>
</evidence>
<feature type="domain" description="FBD" evidence="1">
    <location>
        <begin position="385"/>
        <end position="459"/>
    </location>
</feature>
<dbReference type="Pfam" id="PF08387">
    <property type="entry name" value="FBD"/>
    <property type="match status" value="1"/>
</dbReference>
<gene>
    <name evidence="2" type="ORF">RJT34_29341</name>
</gene>
<dbReference type="InterPro" id="IPR053781">
    <property type="entry name" value="F-box_AtFBL13-like"/>
</dbReference>
<comment type="caution">
    <text evidence="2">The sequence shown here is derived from an EMBL/GenBank/DDBJ whole genome shotgun (WGS) entry which is preliminary data.</text>
</comment>